<dbReference type="NCBIfam" id="NF038119">
    <property type="entry name" value="PEP_CTERM_MHFG"/>
    <property type="match status" value="1"/>
</dbReference>
<evidence type="ECO:0000313" key="3">
    <source>
        <dbReference type="EMBL" id="MYM95700.1"/>
    </source>
</evidence>
<protein>
    <submittedName>
        <fullName evidence="3">PEP-CTERM sorting domain-containing protein</fullName>
    </submittedName>
</protein>
<dbReference type="AlphaFoldDB" id="A0A845GQI6"/>
<sequence length="272" mass="29427">MSILLAVTLAAASTVQPSCSWDHPGVNPYTGKTSAAIDRYTDIPEAVRSTLKRRMEEGQSDDKVTITRDGIAGKSKYDPAIRDMHFGAASVCATVTRSKWSAQRQEPGAVYCVDEHCILVPKICGNVSRINRKPDAVAKAPVVAPPPVAKLGKPDGKDLGLVTPEPYEPEELTEKELAERERLQRQTALDAAKKPGIQEFELPETFEFETNPDGSLVVIDPRPLPPYLPSDGDGTTPGPIAAVPEADTWAMLLAGLGILGVAARRRQRRQPD</sequence>
<gene>
    <name evidence="3" type="ORF">GTP90_17720</name>
</gene>
<evidence type="ECO:0000259" key="2">
    <source>
        <dbReference type="Pfam" id="PF07589"/>
    </source>
</evidence>
<dbReference type="InterPro" id="IPR013424">
    <property type="entry name" value="Ice-binding_C"/>
</dbReference>
<organism evidence="3 4">
    <name type="scientific">Duganella vulcania</name>
    <dbReference type="NCBI Taxonomy" id="2692166"/>
    <lineage>
        <taxon>Bacteria</taxon>
        <taxon>Pseudomonadati</taxon>
        <taxon>Pseudomonadota</taxon>
        <taxon>Betaproteobacteria</taxon>
        <taxon>Burkholderiales</taxon>
        <taxon>Oxalobacteraceae</taxon>
        <taxon>Telluria group</taxon>
        <taxon>Duganella</taxon>
    </lineage>
</organism>
<comment type="caution">
    <text evidence="3">The sequence shown here is derived from an EMBL/GenBank/DDBJ whole genome shotgun (WGS) entry which is preliminary data.</text>
</comment>
<dbReference type="Proteomes" id="UP000447355">
    <property type="component" value="Unassembled WGS sequence"/>
</dbReference>
<proteinExistence type="predicted"/>
<dbReference type="EMBL" id="WWCX01000031">
    <property type="protein sequence ID" value="MYM95700.1"/>
    <property type="molecule type" value="Genomic_DNA"/>
</dbReference>
<reference evidence="3" key="1">
    <citation type="submission" date="2019-12" db="EMBL/GenBank/DDBJ databases">
        <title>Novel species isolated from a subtropical stream in China.</title>
        <authorList>
            <person name="Lu H."/>
        </authorList>
    </citation>
    <scope>NUCLEOTIDE SEQUENCE [LARGE SCALE GENOMIC DNA]</scope>
    <source>
        <strain evidence="3">FT81W</strain>
    </source>
</reference>
<dbReference type="Pfam" id="PF07589">
    <property type="entry name" value="PEP-CTERM"/>
    <property type="match status" value="1"/>
</dbReference>
<feature type="domain" description="Ice-binding protein C-terminal" evidence="2">
    <location>
        <begin position="242"/>
        <end position="266"/>
    </location>
</feature>
<dbReference type="RefSeq" id="WP_161084802.1">
    <property type="nucleotide sequence ID" value="NZ_WWCX01000031.1"/>
</dbReference>
<accession>A0A845GQI6</accession>
<feature type="region of interest" description="Disordered" evidence="1">
    <location>
        <begin position="149"/>
        <end position="170"/>
    </location>
</feature>
<evidence type="ECO:0000313" key="4">
    <source>
        <dbReference type="Proteomes" id="UP000447355"/>
    </source>
</evidence>
<name>A0A845GQI6_9BURK</name>
<feature type="region of interest" description="Disordered" evidence="1">
    <location>
        <begin position="220"/>
        <end position="241"/>
    </location>
</feature>
<evidence type="ECO:0000256" key="1">
    <source>
        <dbReference type="SAM" id="MobiDB-lite"/>
    </source>
</evidence>